<keyword evidence="11" id="KW-0391">Immunity</keyword>
<evidence type="ECO:0000256" key="22">
    <source>
        <dbReference type="SAM" id="SignalP"/>
    </source>
</evidence>
<evidence type="ECO:0000313" key="25">
    <source>
        <dbReference type="Proteomes" id="UP000007646"/>
    </source>
</evidence>
<dbReference type="GO" id="GO:2001186">
    <property type="term" value="P:negative regulation of CD8-positive, alpha-beta T cell activation"/>
    <property type="evidence" value="ECO:0007669"/>
    <property type="project" value="Ensembl"/>
</dbReference>
<reference evidence="24" key="2">
    <citation type="submission" date="2025-08" db="UniProtKB">
        <authorList>
            <consortium name="Ensembl"/>
        </authorList>
    </citation>
    <scope>IDENTIFICATION</scope>
    <source>
        <strain evidence="24">Isolate ISIS603380</strain>
    </source>
</reference>
<evidence type="ECO:0000256" key="19">
    <source>
        <dbReference type="ARBA" id="ARBA00058479"/>
    </source>
</evidence>
<dbReference type="GO" id="GO:0071222">
    <property type="term" value="P:cellular response to lipopolysaccharide"/>
    <property type="evidence" value="ECO:0007669"/>
    <property type="project" value="TreeGrafter"/>
</dbReference>
<dbReference type="GO" id="GO:0048018">
    <property type="term" value="F:receptor ligand activity"/>
    <property type="evidence" value="ECO:0007669"/>
    <property type="project" value="Ensembl"/>
</dbReference>
<feature type="domain" description="Ig-like" evidence="23">
    <location>
        <begin position="33"/>
        <end position="127"/>
    </location>
</feature>
<dbReference type="HOGENOM" id="CLU_013137_8_3_1"/>
<evidence type="ECO:0000256" key="13">
    <source>
        <dbReference type="ARBA" id="ARBA00023130"/>
    </source>
</evidence>
<evidence type="ECO:0000256" key="20">
    <source>
        <dbReference type="ARBA" id="ARBA00070411"/>
    </source>
</evidence>
<dbReference type="GO" id="GO:0046007">
    <property type="term" value="P:negative regulation of activated T cell proliferation"/>
    <property type="evidence" value="ECO:0007669"/>
    <property type="project" value="Ensembl"/>
</dbReference>
<dbReference type="Pfam" id="PF08205">
    <property type="entry name" value="C2-set_2"/>
    <property type="match status" value="1"/>
</dbReference>
<dbReference type="GO" id="GO:0035666">
    <property type="term" value="P:TRIF-dependent toll-like receptor signaling pathway"/>
    <property type="evidence" value="ECO:0007669"/>
    <property type="project" value="Ensembl"/>
</dbReference>
<evidence type="ECO:0000256" key="1">
    <source>
        <dbReference type="ARBA" id="ARBA00004158"/>
    </source>
</evidence>
<evidence type="ECO:0000256" key="2">
    <source>
        <dbReference type="ARBA" id="ARBA00004251"/>
    </source>
</evidence>
<organism evidence="24 25">
    <name type="scientific">Loxodonta africana</name>
    <name type="common">African elephant</name>
    <dbReference type="NCBI Taxonomy" id="9785"/>
    <lineage>
        <taxon>Eukaryota</taxon>
        <taxon>Metazoa</taxon>
        <taxon>Chordata</taxon>
        <taxon>Craniata</taxon>
        <taxon>Vertebrata</taxon>
        <taxon>Euteleostomi</taxon>
        <taxon>Mammalia</taxon>
        <taxon>Eutheria</taxon>
        <taxon>Afrotheria</taxon>
        <taxon>Proboscidea</taxon>
        <taxon>Elephantidae</taxon>
        <taxon>Loxodonta</taxon>
    </lineage>
</organism>
<dbReference type="GO" id="GO:0070062">
    <property type="term" value="C:extracellular exosome"/>
    <property type="evidence" value="ECO:0007669"/>
    <property type="project" value="Ensembl"/>
</dbReference>
<evidence type="ECO:0000256" key="12">
    <source>
        <dbReference type="ARBA" id="ARBA00022989"/>
    </source>
</evidence>
<evidence type="ECO:0000256" key="3">
    <source>
        <dbReference type="ARBA" id="ARBA00004480"/>
    </source>
</evidence>
<sequence length="290" mass="32622">MRILNVLTFMTYSHFLNAFTISVPKDLHVVEYGKNVTMECTFPVGKQLNLTVLVVYWEKGDKKIIQFVDGEEDLKVQHSSYSQRAQLLKDQLALGKAVLQITDVKLRDAGVYRCLISYGGADYKRITLKVNDLAPYSKINQRVSVDPVTSEHELTCQAEGYPEAEVIWTNSDHQVLRGKTTITKGQEELFNVTSTLRVNTTAKEVFHCTFQRAGPEENSTAELVIPEPPSISLPSKRTHLILLGAVCFFLLLVEEIQSISFSQVRMMNVEKGGIGDMDSQKQNDSKSEET</sequence>
<keyword evidence="17" id="KW-0325">Glycoprotein</keyword>
<evidence type="ECO:0000256" key="8">
    <source>
        <dbReference type="ARBA" id="ARBA00022737"/>
    </source>
</evidence>
<dbReference type="InterPro" id="IPR013162">
    <property type="entry name" value="CD80_C2-set"/>
</dbReference>
<reference evidence="24 25" key="1">
    <citation type="submission" date="2009-06" db="EMBL/GenBank/DDBJ databases">
        <title>The Genome Sequence of Loxodonta africana (African elephant).</title>
        <authorList>
            <person name="Di Palma F."/>
            <person name="Heiman D."/>
            <person name="Young S."/>
            <person name="Johnson J."/>
            <person name="Lander E.S."/>
            <person name="Lindblad-Toh K."/>
        </authorList>
    </citation>
    <scope>NUCLEOTIDE SEQUENCE [LARGE SCALE GENOMIC DNA]</scope>
    <source>
        <strain evidence="24 25">Isolate ISIS603380</strain>
    </source>
</reference>
<dbReference type="Proteomes" id="UP000007646">
    <property type="component" value="Unassembled WGS sequence"/>
</dbReference>
<evidence type="ECO:0000256" key="4">
    <source>
        <dbReference type="ARBA" id="ARBA00007591"/>
    </source>
</evidence>
<evidence type="ECO:0000313" key="24">
    <source>
        <dbReference type="Ensembl" id="ENSLAFP00000003552.3"/>
    </source>
</evidence>
<comment type="similarity">
    <text evidence="4">Belongs to the immunoglobulin superfamily. BTN/MOG family.</text>
</comment>
<dbReference type="PROSITE" id="PS50835">
    <property type="entry name" value="IG_LIKE"/>
    <property type="match status" value="2"/>
</dbReference>
<dbReference type="eggNOG" id="ENOG502S1Y9">
    <property type="taxonomic scope" value="Eukaryota"/>
</dbReference>
<keyword evidence="13" id="KW-1064">Adaptive immunity</keyword>
<keyword evidence="5" id="KW-1003">Cell membrane</keyword>
<keyword evidence="16" id="KW-0675">Receptor</keyword>
<dbReference type="GO" id="GO:1903556">
    <property type="term" value="P:negative regulation of tumor necrosis factor superfamily cytokine production"/>
    <property type="evidence" value="ECO:0007669"/>
    <property type="project" value="Ensembl"/>
</dbReference>
<keyword evidence="12" id="KW-1133">Transmembrane helix</keyword>
<comment type="function">
    <text evidence="19">The PDCD1-mediated inhibitory pathway is exploited by tumors to attenuate anti-tumor immunity and escape destruction by the immune system, thereby facilitating tumor survival. The interaction with PDCD1/PD-1 inhibits cytotoxic T lymphocytes (CTLs) effector function. The blockage of the PDCD1-mediated pathway results in the reversal of the exhausted T-cell phenotype and the normalization of the anti-tumor response, providing a rationale for cancer immunotherapy.</text>
</comment>
<dbReference type="SUPFAM" id="SSF48726">
    <property type="entry name" value="Immunoglobulin"/>
    <property type="match status" value="2"/>
</dbReference>
<name>G3STX2_LOXAF</name>
<gene>
    <name evidence="24" type="primary">CD274</name>
</gene>
<proteinExistence type="inferred from homology"/>
<feature type="domain" description="Ig-like" evidence="23">
    <location>
        <begin position="135"/>
        <end position="224"/>
    </location>
</feature>
<protein>
    <recommendedName>
        <fullName evidence="20">Programmed cell death 1 ligand 1</fullName>
    </recommendedName>
    <alternativeName>
        <fullName evidence="21">B7 homolog 1</fullName>
    </alternativeName>
</protein>
<dbReference type="InterPro" id="IPR051713">
    <property type="entry name" value="T-cell_Activation_Regulation"/>
</dbReference>
<keyword evidence="15" id="KW-1015">Disulfide bond</keyword>
<keyword evidence="25" id="KW-1185">Reference proteome</keyword>
<dbReference type="OMA" id="YCCMISY"/>
<dbReference type="FunCoup" id="G3STX2">
    <property type="interactions" value="37"/>
</dbReference>
<evidence type="ECO:0000256" key="15">
    <source>
        <dbReference type="ARBA" id="ARBA00023157"/>
    </source>
</evidence>
<dbReference type="GO" id="GO:0032689">
    <property type="term" value="P:negative regulation of type II interferon production"/>
    <property type="evidence" value="ECO:0007669"/>
    <property type="project" value="Ensembl"/>
</dbReference>
<keyword evidence="7 22" id="KW-0732">Signal</keyword>
<dbReference type="SMART" id="SM00409">
    <property type="entry name" value="IG"/>
    <property type="match status" value="1"/>
</dbReference>
<keyword evidence="6" id="KW-0812">Transmembrane</keyword>
<evidence type="ECO:0000256" key="7">
    <source>
        <dbReference type="ARBA" id="ARBA00022729"/>
    </source>
</evidence>
<dbReference type="Ensembl" id="ENSLAFT00000004260.3">
    <property type="protein sequence ID" value="ENSLAFP00000003552.3"/>
    <property type="gene ID" value="ENSLAFG00000004260.3"/>
</dbReference>
<dbReference type="GO" id="GO:0032733">
    <property type="term" value="P:positive regulation of interleukin-10 production"/>
    <property type="evidence" value="ECO:0007669"/>
    <property type="project" value="Ensembl"/>
</dbReference>
<dbReference type="Pfam" id="PF07686">
    <property type="entry name" value="V-set"/>
    <property type="match status" value="1"/>
</dbReference>
<evidence type="ECO:0000256" key="21">
    <source>
        <dbReference type="ARBA" id="ARBA00081258"/>
    </source>
</evidence>
<dbReference type="AlphaFoldDB" id="G3STX2"/>
<evidence type="ECO:0000256" key="11">
    <source>
        <dbReference type="ARBA" id="ARBA00022859"/>
    </source>
</evidence>
<dbReference type="GO" id="GO:0031901">
    <property type="term" value="C:early endosome membrane"/>
    <property type="evidence" value="ECO:0007669"/>
    <property type="project" value="UniProtKB-SubCell"/>
</dbReference>
<dbReference type="GO" id="GO:0055038">
    <property type="term" value="C:recycling endosome membrane"/>
    <property type="evidence" value="ECO:0007669"/>
    <property type="project" value="UniProtKB-SubCell"/>
</dbReference>
<accession>G3STX2</accession>
<evidence type="ECO:0000256" key="16">
    <source>
        <dbReference type="ARBA" id="ARBA00023170"/>
    </source>
</evidence>
<dbReference type="PANTHER" id="PTHR25466">
    <property type="entry name" value="T-LYMPHOCYTE ACTIVATION ANTIGEN"/>
    <property type="match status" value="1"/>
</dbReference>
<dbReference type="Gene3D" id="2.60.40.10">
    <property type="entry name" value="Immunoglobulins"/>
    <property type="match status" value="2"/>
</dbReference>
<dbReference type="GeneTree" id="ENSGT00940000161430"/>
<evidence type="ECO:0000256" key="14">
    <source>
        <dbReference type="ARBA" id="ARBA00023136"/>
    </source>
</evidence>
<evidence type="ECO:0000259" key="23">
    <source>
        <dbReference type="PROSITE" id="PS50835"/>
    </source>
</evidence>
<keyword evidence="9" id="KW-0967">Endosome</keyword>
<dbReference type="PANTHER" id="PTHR25466:SF3">
    <property type="entry name" value="PROGRAMMED CELL DEATH 1 LIGAND 1"/>
    <property type="match status" value="1"/>
</dbReference>
<dbReference type="GO" id="GO:0002841">
    <property type="term" value="P:negative regulation of T cell mediated immune response to tumor cell"/>
    <property type="evidence" value="ECO:0007669"/>
    <property type="project" value="Ensembl"/>
</dbReference>
<dbReference type="GO" id="GO:1905404">
    <property type="term" value="P:positive regulation of activated CD8-positive, alpha-beta T cell apoptotic process"/>
    <property type="evidence" value="ECO:0007669"/>
    <property type="project" value="Ensembl"/>
</dbReference>
<dbReference type="InterPro" id="IPR013106">
    <property type="entry name" value="Ig_V-set"/>
</dbReference>
<keyword evidence="18" id="KW-0393">Immunoglobulin domain</keyword>
<reference evidence="24" key="3">
    <citation type="submission" date="2025-09" db="UniProtKB">
        <authorList>
            <consortium name="Ensembl"/>
        </authorList>
    </citation>
    <scope>IDENTIFICATION</scope>
    <source>
        <strain evidence="24">Isolate ISIS603380</strain>
    </source>
</reference>
<dbReference type="GO" id="GO:0032693">
    <property type="term" value="P:negative regulation of interleukin-10 production"/>
    <property type="evidence" value="ECO:0007669"/>
    <property type="project" value="Ensembl"/>
</dbReference>
<evidence type="ECO:0000256" key="6">
    <source>
        <dbReference type="ARBA" id="ARBA00022692"/>
    </source>
</evidence>
<dbReference type="GO" id="GO:2000562">
    <property type="term" value="P:negative regulation of CD4-positive, alpha-beta T cell proliferation"/>
    <property type="evidence" value="ECO:0007669"/>
    <property type="project" value="Ensembl"/>
</dbReference>
<comment type="subcellular location">
    <subcellularLocation>
        <location evidence="2">Cell membrane</location>
        <topology evidence="2">Single-pass type I membrane protein</topology>
    </subcellularLocation>
    <subcellularLocation>
        <location evidence="1">Early endosome membrane</location>
        <topology evidence="1">Single-pass type I membrane protein</topology>
    </subcellularLocation>
    <subcellularLocation>
        <location evidence="3">Recycling endosome membrane</location>
        <topology evidence="3">Single-pass type I membrane protein</topology>
    </subcellularLocation>
</comment>
<dbReference type="InterPro" id="IPR013783">
    <property type="entry name" value="Ig-like_fold"/>
</dbReference>
<evidence type="ECO:0000256" key="9">
    <source>
        <dbReference type="ARBA" id="ARBA00022753"/>
    </source>
</evidence>
<dbReference type="GO" id="GO:0005654">
    <property type="term" value="C:nucleoplasm"/>
    <property type="evidence" value="ECO:0007669"/>
    <property type="project" value="Ensembl"/>
</dbReference>
<dbReference type="GO" id="GO:0042102">
    <property type="term" value="P:positive regulation of T cell proliferation"/>
    <property type="evidence" value="ECO:0007669"/>
    <property type="project" value="TreeGrafter"/>
</dbReference>
<evidence type="ECO:0000256" key="18">
    <source>
        <dbReference type="ARBA" id="ARBA00023319"/>
    </source>
</evidence>
<dbReference type="InterPro" id="IPR036179">
    <property type="entry name" value="Ig-like_dom_sf"/>
</dbReference>
<feature type="signal peptide" evidence="22">
    <location>
        <begin position="1"/>
        <end position="18"/>
    </location>
</feature>
<dbReference type="InParanoid" id="G3STX2"/>
<dbReference type="GO" id="GO:0003713">
    <property type="term" value="F:transcription coactivator activity"/>
    <property type="evidence" value="ECO:0007669"/>
    <property type="project" value="Ensembl"/>
</dbReference>
<dbReference type="InterPro" id="IPR003599">
    <property type="entry name" value="Ig_sub"/>
</dbReference>
<dbReference type="GO" id="GO:0015629">
    <property type="term" value="C:actin cytoskeleton"/>
    <property type="evidence" value="ECO:0007669"/>
    <property type="project" value="Ensembl"/>
</dbReference>
<evidence type="ECO:0000256" key="5">
    <source>
        <dbReference type="ARBA" id="ARBA00022475"/>
    </source>
</evidence>
<feature type="chain" id="PRO_5003454437" description="Programmed cell death 1 ligand 1" evidence="22">
    <location>
        <begin position="19"/>
        <end position="290"/>
    </location>
</feature>
<dbReference type="GO" id="GO:0031295">
    <property type="term" value="P:T cell costimulation"/>
    <property type="evidence" value="ECO:0007669"/>
    <property type="project" value="Ensembl"/>
</dbReference>
<dbReference type="FunFam" id="2.60.40.10:FF:001299">
    <property type="entry name" value="Programmed cell death 1"/>
    <property type="match status" value="1"/>
</dbReference>
<dbReference type="GO" id="GO:0007166">
    <property type="term" value="P:cell surface receptor signaling pathway"/>
    <property type="evidence" value="ECO:0007669"/>
    <property type="project" value="Ensembl"/>
</dbReference>
<evidence type="ECO:0000256" key="10">
    <source>
        <dbReference type="ARBA" id="ARBA00022843"/>
    </source>
</evidence>
<dbReference type="STRING" id="9785.ENSLAFP00000003552"/>
<keyword evidence="8" id="KW-0677">Repeat</keyword>
<dbReference type="GO" id="GO:0009897">
    <property type="term" value="C:external side of plasma membrane"/>
    <property type="evidence" value="ECO:0007669"/>
    <property type="project" value="Ensembl"/>
</dbReference>
<dbReference type="InterPro" id="IPR007110">
    <property type="entry name" value="Ig-like_dom"/>
</dbReference>
<keyword evidence="10" id="KW-0832">Ubl conjugation</keyword>
<dbReference type="FunFam" id="2.60.40.10:FF:001063">
    <property type="entry name" value="Programmed cell death ligand 1"/>
    <property type="match status" value="1"/>
</dbReference>
<dbReference type="GO" id="GO:0002250">
    <property type="term" value="P:adaptive immune response"/>
    <property type="evidence" value="ECO:0007669"/>
    <property type="project" value="UniProtKB-KW"/>
</dbReference>
<keyword evidence="14" id="KW-0472">Membrane</keyword>
<evidence type="ECO:0000256" key="17">
    <source>
        <dbReference type="ARBA" id="ARBA00023180"/>
    </source>
</evidence>
<dbReference type="GO" id="GO:0034097">
    <property type="term" value="P:response to cytokine"/>
    <property type="evidence" value="ECO:0007669"/>
    <property type="project" value="Ensembl"/>
</dbReference>